<dbReference type="Proteomes" id="UP000588806">
    <property type="component" value="Unassembled WGS sequence"/>
</dbReference>
<sequence length="327" mass="36437">MASKEATLLAGIPETVRHVIHAAPFLGLELAQVCGQSASAYELAESSPLLLIFLVDTGVQEGWSADHFNDLLAQKQTVQCAAVGLPNASAVARLLRRCRLAPMGQRELQEILRTLQRAEDVRLLSHHPHPSVAHLSFLARYERDRWPGLPSLIDEALFDPDSRLIPGRSTWLHRMLTDTLQMLPDGNLRALRSVTTSRQLQTLHDRLVERFNARLRDGKDQRSADQLQRRHGDYPAPPLAGNELIVPITSWQGLLDEGQQMSHCVGSYDRLVALGQVAIYHMGSPHHVTVAITRQGHRWVISQARGPRNAIPSTQAQALILAWLENQ</sequence>
<dbReference type="RefSeq" id="WP_171701038.1">
    <property type="nucleotide sequence ID" value="NZ_JABFHI010000001.1"/>
</dbReference>
<reference evidence="2 3" key="2">
    <citation type="submission" date="2020-06" db="EMBL/GenBank/DDBJ databases">
        <title>Halomonas songnenensis sp. nov., a moderately halophilic bacterium isolated from saline and alkaline soils.</title>
        <authorList>
            <person name="Jiang J."/>
            <person name="Pan Y."/>
        </authorList>
    </citation>
    <scope>NUCLEOTIDE SEQUENCE [LARGE SCALE GENOMIC DNA]</scope>
    <source>
        <strain evidence="2 3">TBZ9</strain>
    </source>
</reference>
<accession>A0A7Y3TV08</accession>
<proteinExistence type="predicted"/>
<protein>
    <submittedName>
        <fullName evidence="2">PcfJ family protein</fullName>
    </submittedName>
</protein>
<gene>
    <name evidence="2" type="ORF">HLB35_00020</name>
</gene>
<keyword evidence="3" id="KW-1185">Reference proteome</keyword>
<comment type="caution">
    <text evidence="2">The sequence shown here is derived from an EMBL/GenBank/DDBJ whole genome shotgun (WGS) entry which is preliminary data.</text>
</comment>
<name>A0A7Y3TV08_9GAMM</name>
<feature type="compositionally biased region" description="Basic and acidic residues" evidence="1">
    <location>
        <begin position="214"/>
        <end position="233"/>
    </location>
</feature>
<dbReference type="InterPro" id="IPR025586">
    <property type="entry name" value="PcfJ"/>
</dbReference>
<evidence type="ECO:0000256" key="1">
    <source>
        <dbReference type="SAM" id="MobiDB-lite"/>
    </source>
</evidence>
<reference evidence="2 3" key="1">
    <citation type="submission" date="2020-05" db="EMBL/GenBank/DDBJ databases">
        <authorList>
            <person name="Ruan W."/>
            <person name="Jeon C.O."/>
            <person name="Chun B.H."/>
        </authorList>
    </citation>
    <scope>NUCLEOTIDE SEQUENCE [LARGE SCALE GENOMIC DNA]</scope>
    <source>
        <strain evidence="2 3">TBZ9</strain>
    </source>
</reference>
<evidence type="ECO:0000313" key="2">
    <source>
        <dbReference type="EMBL" id="NOG30549.1"/>
    </source>
</evidence>
<feature type="region of interest" description="Disordered" evidence="1">
    <location>
        <begin position="214"/>
        <end position="234"/>
    </location>
</feature>
<evidence type="ECO:0000313" key="3">
    <source>
        <dbReference type="Proteomes" id="UP000588806"/>
    </source>
</evidence>
<dbReference type="Pfam" id="PF14284">
    <property type="entry name" value="PcfJ"/>
    <property type="match status" value="1"/>
</dbReference>
<organism evidence="2 3">
    <name type="scientific">Vreelandella azerica</name>
    <dbReference type="NCBI Taxonomy" id="2732867"/>
    <lineage>
        <taxon>Bacteria</taxon>
        <taxon>Pseudomonadati</taxon>
        <taxon>Pseudomonadota</taxon>
        <taxon>Gammaproteobacteria</taxon>
        <taxon>Oceanospirillales</taxon>
        <taxon>Halomonadaceae</taxon>
        <taxon>Vreelandella</taxon>
    </lineage>
</organism>
<dbReference type="AlphaFoldDB" id="A0A7Y3TV08"/>
<dbReference type="EMBL" id="JABFHI010000001">
    <property type="protein sequence ID" value="NOG30549.1"/>
    <property type="molecule type" value="Genomic_DNA"/>
</dbReference>